<dbReference type="CDD" id="cd04301">
    <property type="entry name" value="NAT_SF"/>
    <property type="match status" value="1"/>
</dbReference>
<evidence type="ECO:0000313" key="3">
    <source>
        <dbReference type="EMBL" id="QJI01742.1"/>
    </source>
</evidence>
<dbReference type="GO" id="GO:0016747">
    <property type="term" value="F:acyltransferase activity, transferring groups other than amino-acyl groups"/>
    <property type="evidence" value="ECO:0007669"/>
    <property type="project" value="InterPro"/>
</dbReference>
<gene>
    <name evidence="2" type="ORF">TM448A02919_0002</name>
    <name evidence="3" type="ORF">TM448B02749_0004</name>
</gene>
<reference evidence="2" key="1">
    <citation type="submission" date="2020-03" db="EMBL/GenBank/DDBJ databases">
        <title>The deep terrestrial virosphere.</title>
        <authorList>
            <person name="Holmfeldt K."/>
            <person name="Nilsson E."/>
            <person name="Simone D."/>
            <person name="Lopez-Fernandez M."/>
            <person name="Wu X."/>
            <person name="de Brujin I."/>
            <person name="Lundin D."/>
            <person name="Andersson A."/>
            <person name="Bertilsson S."/>
            <person name="Dopson M."/>
        </authorList>
    </citation>
    <scope>NUCLEOTIDE SEQUENCE</scope>
    <source>
        <strain evidence="2">TM448A02919</strain>
        <strain evidence="3">TM448B02749</strain>
    </source>
</reference>
<organism evidence="2">
    <name type="scientific">viral metagenome</name>
    <dbReference type="NCBI Taxonomy" id="1070528"/>
    <lineage>
        <taxon>unclassified sequences</taxon>
        <taxon>metagenomes</taxon>
        <taxon>organismal metagenomes</taxon>
    </lineage>
</organism>
<accession>A0A6H1ZYY9</accession>
<dbReference type="SUPFAM" id="SSF55729">
    <property type="entry name" value="Acyl-CoA N-acyltransferases (Nat)"/>
    <property type="match status" value="1"/>
</dbReference>
<keyword evidence="2" id="KW-0808">Transferase</keyword>
<name>A0A6H1ZYY9_9ZZZZ</name>
<dbReference type="InterPro" id="IPR016181">
    <property type="entry name" value="Acyl_CoA_acyltransferase"/>
</dbReference>
<protein>
    <submittedName>
        <fullName evidence="2">Putative acetyltransferase</fullName>
    </submittedName>
</protein>
<sequence>MTEELLNKLTDFIQTHLPYKDREKIKDYILQHEKFQTIDYAIDKGEVIGVCRWNIIDKDTAHILDLAIREDWRKKGLARDFLIRGLQKWNIKYLVFERETRGDKRKRMLPVDVILKRNIF</sequence>
<dbReference type="EMBL" id="MT144361">
    <property type="protein sequence ID" value="QJA52699.1"/>
    <property type="molecule type" value="Genomic_DNA"/>
</dbReference>
<dbReference type="AlphaFoldDB" id="A0A6H1ZYY9"/>
<dbReference type="InterPro" id="IPR000182">
    <property type="entry name" value="GNAT_dom"/>
</dbReference>
<dbReference type="EMBL" id="MT144947">
    <property type="protein sequence ID" value="QJI01742.1"/>
    <property type="molecule type" value="Genomic_DNA"/>
</dbReference>
<evidence type="ECO:0000259" key="1">
    <source>
        <dbReference type="PROSITE" id="PS51186"/>
    </source>
</evidence>
<evidence type="ECO:0000313" key="2">
    <source>
        <dbReference type="EMBL" id="QJA52699.1"/>
    </source>
</evidence>
<dbReference type="Gene3D" id="3.40.630.30">
    <property type="match status" value="1"/>
</dbReference>
<dbReference type="Pfam" id="PF00583">
    <property type="entry name" value="Acetyltransf_1"/>
    <property type="match status" value="1"/>
</dbReference>
<feature type="domain" description="N-acetyltransferase" evidence="1">
    <location>
        <begin position="1"/>
        <end position="120"/>
    </location>
</feature>
<proteinExistence type="predicted"/>
<dbReference type="PROSITE" id="PS51186">
    <property type="entry name" value="GNAT"/>
    <property type="match status" value="1"/>
</dbReference>